<keyword evidence="2" id="KW-1185">Reference proteome</keyword>
<dbReference type="EMBL" id="FLQY01000224">
    <property type="protein sequence ID" value="SBT09022.1"/>
    <property type="molecule type" value="Genomic_DNA"/>
</dbReference>
<name>A0A1A8XWL1_9RHOO</name>
<dbReference type="AlphaFoldDB" id="A0A1A8XWL1"/>
<proteinExistence type="predicted"/>
<protein>
    <submittedName>
        <fullName evidence="1">Uncharacterized protein</fullName>
    </submittedName>
</protein>
<sequence length="139" mass="15010">MWRLKNLPDEELLARCAADNQTEEAQAAARKEARLRGLNPIDPSPVVEESETYLGDRVIVARYLTPTEAHLYKSCLEGAGIPAEVGDANLLQANELLFSALGGASLRVPEAFVAEAKEVLAAVERGDFALDEGFDPDDA</sequence>
<accession>A0A1A8XWL1</accession>
<evidence type="ECO:0000313" key="2">
    <source>
        <dbReference type="Proteomes" id="UP000199600"/>
    </source>
</evidence>
<dbReference type="Proteomes" id="UP000199600">
    <property type="component" value="Unassembled WGS sequence"/>
</dbReference>
<organism evidence="1 2">
    <name type="scientific">Candidatus Propionivibrio aalborgensis</name>
    <dbReference type="NCBI Taxonomy" id="1860101"/>
    <lineage>
        <taxon>Bacteria</taxon>
        <taxon>Pseudomonadati</taxon>
        <taxon>Pseudomonadota</taxon>
        <taxon>Betaproteobacteria</taxon>
        <taxon>Rhodocyclales</taxon>
        <taxon>Rhodocyclaceae</taxon>
        <taxon>Propionivibrio</taxon>
    </lineage>
</organism>
<gene>
    <name evidence="1" type="ORF">PROAA_300010</name>
</gene>
<evidence type="ECO:0000313" key="1">
    <source>
        <dbReference type="EMBL" id="SBT09022.1"/>
    </source>
</evidence>
<dbReference type="RefSeq" id="WP_222102226.1">
    <property type="nucleotide sequence ID" value="NZ_FLQY01000224.1"/>
</dbReference>
<reference evidence="1 2" key="1">
    <citation type="submission" date="2016-06" db="EMBL/GenBank/DDBJ databases">
        <authorList>
            <person name="Kjaerup R.B."/>
            <person name="Dalgaard T.S."/>
            <person name="Juul-Madsen H.R."/>
        </authorList>
    </citation>
    <scope>NUCLEOTIDE SEQUENCE [LARGE SCALE GENOMIC DNA]</scope>
    <source>
        <strain evidence="1">2</strain>
    </source>
</reference>